<accession>A0ABD0JHJ4</accession>
<protein>
    <recommendedName>
        <fullName evidence="2">JmjC domain-containing protein</fullName>
    </recommendedName>
</protein>
<dbReference type="Gene3D" id="1.25.40.10">
    <property type="entry name" value="Tetratricopeptide repeat domain"/>
    <property type="match status" value="1"/>
</dbReference>
<proteinExistence type="predicted"/>
<name>A0ABD0JHJ4_9CAEN</name>
<keyword evidence="4" id="KW-1185">Reference proteome</keyword>
<dbReference type="SUPFAM" id="SSF48452">
    <property type="entry name" value="TPR-like"/>
    <property type="match status" value="1"/>
</dbReference>
<dbReference type="InterPro" id="IPR050910">
    <property type="entry name" value="JMJD6_ArgDemeth/LysHydrox"/>
</dbReference>
<dbReference type="Pfam" id="PF02373">
    <property type="entry name" value="JmjC"/>
    <property type="match status" value="1"/>
</dbReference>
<dbReference type="PANTHER" id="PTHR12480">
    <property type="entry name" value="ARGININE DEMETHYLASE AND LYSYL-HYDROXYLASE JMJD"/>
    <property type="match status" value="1"/>
</dbReference>
<organism evidence="3 4">
    <name type="scientific">Batillaria attramentaria</name>
    <dbReference type="NCBI Taxonomy" id="370345"/>
    <lineage>
        <taxon>Eukaryota</taxon>
        <taxon>Metazoa</taxon>
        <taxon>Spiralia</taxon>
        <taxon>Lophotrochozoa</taxon>
        <taxon>Mollusca</taxon>
        <taxon>Gastropoda</taxon>
        <taxon>Caenogastropoda</taxon>
        <taxon>Sorbeoconcha</taxon>
        <taxon>Cerithioidea</taxon>
        <taxon>Batillariidae</taxon>
        <taxon>Batillaria</taxon>
    </lineage>
</organism>
<sequence length="332" mass="38070">MRQTEDTEESSYVWDRGFYNEADMSSSLTLPTYFAKRGHADEGIFFLGATGTGLEFHAHNDARNGVVFGMKRWFLYPVNRHPPGGMDINSMEWYEHIYLSQKLTEEDKPLECVQEAGEIIYIPEGYWHAVINIGDTIGMTLLARKPVTVLQKLRKRDWERDDEMKKKKQSGADLTEGDLKATYSSMRKLHRIFPDNTFVMVQLAYAYRKAGQREKAIGLVLKAVDVDPYCAFAYMLLSKMMIELNRLKEAEEFLLQVRDRIPGLWSLHATYGSFLVKIGRYAEAVSVFKTATTKKSAKLDVWRELMEAQQLSGDTEGAKATENTIRKMTENV</sequence>
<comment type="caution">
    <text evidence="3">The sequence shown here is derived from an EMBL/GenBank/DDBJ whole genome shotgun (WGS) entry which is preliminary data.</text>
</comment>
<dbReference type="InterPro" id="IPR011990">
    <property type="entry name" value="TPR-like_helical_dom_sf"/>
</dbReference>
<reference evidence="3 4" key="1">
    <citation type="journal article" date="2023" name="Sci. Data">
        <title>Genome assembly of the Korean intertidal mud-creeper Batillaria attramentaria.</title>
        <authorList>
            <person name="Patra A.K."/>
            <person name="Ho P.T."/>
            <person name="Jun S."/>
            <person name="Lee S.J."/>
            <person name="Kim Y."/>
            <person name="Won Y.J."/>
        </authorList>
    </citation>
    <scope>NUCLEOTIDE SEQUENCE [LARGE SCALE GENOMIC DNA]</scope>
    <source>
        <strain evidence="3">Wonlab-2016</strain>
    </source>
</reference>
<dbReference type="Proteomes" id="UP001519460">
    <property type="component" value="Unassembled WGS sequence"/>
</dbReference>
<dbReference type="EMBL" id="JACVVK020000438">
    <property type="protein sequence ID" value="KAK7474416.1"/>
    <property type="molecule type" value="Genomic_DNA"/>
</dbReference>
<dbReference type="PROSITE" id="PS51184">
    <property type="entry name" value="JMJC"/>
    <property type="match status" value="1"/>
</dbReference>
<dbReference type="SUPFAM" id="SSF51197">
    <property type="entry name" value="Clavaminate synthase-like"/>
    <property type="match status" value="1"/>
</dbReference>
<dbReference type="AlphaFoldDB" id="A0ABD0JHJ4"/>
<evidence type="ECO:0000313" key="4">
    <source>
        <dbReference type="Proteomes" id="UP001519460"/>
    </source>
</evidence>
<dbReference type="PANTHER" id="PTHR12480:SF21">
    <property type="entry name" value="JMJC DOMAIN-CONTAINING PROTEIN 8"/>
    <property type="match status" value="1"/>
</dbReference>
<feature type="domain" description="JmjC" evidence="2">
    <location>
        <begin position="19"/>
        <end position="160"/>
    </location>
</feature>
<dbReference type="InterPro" id="IPR019734">
    <property type="entry name" value="TPR_rpt"/>
</dbReference>
<evidence type="ECO:0000256" key="1">
    <source>
        <dbReference type="PROSITE-ProRule" id="PRU00339"/>
    </source>
</evidence>
<feature type="repeat" description="TPR" evidence="1">
    <location>
        <begin position="197"/>
        <end position="230"/>
    </location>
</feature>
<keyword evidence="1" id="KW-0802">TPR repeat</keyword>
<evidence type="ECO:0000313" key="3">
    <source>
        <dbReference type="EMBL" id="KAK7474416.1"/>
    </source>
</evidence>
<gene>
    <name evidence="3" type="ORF">BaRGS_00034370</name>
</gene>
<dbReference type="Pfam" id="PF13181">
    <property type="entry name" value="TPR_8"/>
    <property type="match status" value="1"/>
</dbReference>
<dbReference type="InterPro" id="IPR003347">
    <property type="entry name" value="JmjC_dom"/>
</dbReference>
<dbReference type="Gene3D" id="2.60.120.650">
    <property type="entry name" value="Cupin"/>
    <property type="match status" value="1"/>
</dbReference>
<dbReference type="PROSITE" id="PS50005">
    <property type="entry name" value="TPR"/>
    <property type="match status" value="1"/>
</dbReference>
<evidence type="ECO:0000259" key="2">
    <source>
        <dbReference type="PROSITE" id="PS51184"/>
    </source>
</evidence>